<dbReference type="Pfam" id="PF07715">
    <property type="entry name" value="Plug"/>
    <property type="match status" value="1"/>
</dbReference>
<evidence type="ECO:0000256" key="5">
    <source>
        <dbReference type="ARBA" id="ARBA00022692"/>
    </source>
</evidence>
<dbReference type="PANTHER" id="PTHR30069:SF29">
    <property type="entry name" value="HEMOGLOBIN AND HEMOGLOBIN-HAPTOGLOBIN-BINDING PROTEIN 1-RELATED"/>
    <property type="match status" value="1"/>
</dbReference>
<evidence type="ECO:0000256" key="6">
    <source>
        <dbReference type="ARBA" id="ARBA00022729"/>
    </source>
</evidence>
<keyword evidence="5 11" id="KW-0812">Transmembrane</keyword>
<keyword evidence="7 12" id="KW-0798">TonB box</keyword>
<dbReference type="Proteomes" id="UP000652176">
    <property type="component" value="Unassembled WGS sequence"/>
</dbReference>
<dbReference type="EMBL" id="JACXSS010000001">
    <property type="protein sequence ID" value="MBD9357415.1"/>
    <property type="molecule type" value="Genomic_DNA"/>
</dbReference>
<comment type="subcellular location">
    <subcellularLocation>
        <location evidence="1 11">Cell outer membrane</location>
        <topology evidence="1 11">Multi-pass membrane protein</topology>
    </subcellularLocation>
</comment>
<protein>
    <submittedName>
        <fullName evidence="15">TonB-dependent receptor</fullName>
    </submittedName>
</protein>
<dbReference type="InterPro" id="IPR012910">
    <property type="entry name" value="Plug_dom"/>
</dbReference>
<dbReference type="Gene3D" id="2.170.130.10">
    <property type="entry name" value="TonB-dependent receptor, plug domain"/>
    <property type="match status" value="1"/>
</dbReference>
<evidence type="ECO:0000256" key="8">
    <source>
        <dbReference type="ARBA" id="ARBA00023136"/>
    </source>
</evidence>
<organism evidence="15 16">
    <name type="scientific">Methylomonas albis</name>
    <dbReference type="NCBI Taxonomy" id="1854563"/>
    <lineage>
        <taxon>Bacteria</taxon>
        <taxon>Pseudomonadati</taxon>
        <taxon>Pseudomonadota</taxon>
        <taxon>Gammaproteobacteria</taxon>
        <taxon>Methylococcales</taxon>
        <taxon>Methylococcaceae</taxon>
        <taxon>Methylomonas</taxon>
    </lineage>
</organism>
<keyword evidence="6" id="KW-0732">Signal</keyword>
<comment type="similarity">
    <text evidence="2">Belongs to the TonB-dependent receptor family. Hemoglobin/haptoglobin binding protein subfamily.</text>
</comment>
<sequence>MKMSKPLLFFVILLPETIHAMDDLELIYGSDKMISIASGHAVPINRAPSVTSVITQEDIEAIGARRLEDVLEYLPGIHVSSARAGNKVVGFRGIYSEANTQVLVLVNGIPLRNAAIGGKPLAWTMPVKNISHIEIIRGPGSMLYGGDATTGVINIITKTGNEINGGYAGGFFGSRDTYEGWLQYGEKEADWEYAVSLQGGTTGGTRGYIQRDAQTVLDGLFGTAASHAPGFTNYGRDDVDARIDLAFQDWLRLRAGYQRFNNVQTGEGAALALDPNGYTDEDIYNLDLSMKHQFSDALGLDTTFYFVGQDTRWNYNLLPAGTFGGSLPQGAESRTTYFQGTTGLTTQFNYAGIRKHKATLGAGIIYHWVTDVSNKINYLITPNFVTQIPLTEVSAFGNDPVLSSKTRTNFYALFQDEWNFANDFYLTTGLRYDYYSDVLDGISPRVSLVWNVNNNLTAKLLYGRSFRPPSFLEKNLPLTPGTNIKSESVNTLEFQIENKWSPRLATSANVYWFEFKNLITSVSDSTLTSMTSVSPNPVAFTNIPKINGIGLETEMRYAFADDLNFSVNYSYHGVSDSNQTGLLPKHMIKSLINWEFVKDWRVGAQLNWIGERHRPKNDLRVPLRGYFIAGLTLSTQVAKPLEFVIRANNIFGSQAKEPSLNPILLPGDVPLYDRSVLGQIKWTF</sequence>
<evidence type="ECO:0000256" key="11">
    <source>
        <dbReference type="PROSITE-ProRule" id="PRU01360"/>
    </source>
</evidence>
<dbReference type="CDD" id="cd01347">
    <property type="entry name" value="ligand_gated_channel"/>
    <property type="match status" value="1"/>
</dbReference>
<evidence type="ECO:0000256" key="2">
    <source>
        <dbReference type="ARBA" id="ARBA00008143"/>
    </source>
</evidence>
<gene>
    <name evidence="15" type="ORF">IE877_16280</name>
</gene>
<keyword evidence="3 11" id="KW-0813">Transport</keyword>
<dbReference type="SUPFAM" id="SSF56935">
    <property type="entry name" value="Porins"/>
    <property type="match status" value="1"/>
</dbReference>
<evidence type="ECO:0000256" key="7">
    <source>
        <dbReference type="ARBA" id="ARBA00023077"/>
    </source>
</evidence>
<evidence type="ECO:0000256" key="1">
    <source>
        <dbReference type="ARBA" id="ARBA00004571"/>
    </source>
</evidence>
<keyword evidence="9 15" id="KW-0675">Receptor</keyword>
<dbReference type="PROSITE" id="PS52016">
    <property type="entry name" value="TONB_DEPENDENT_REC_3"/>
    <property type="match status" value="1"/>
</dbReference>
<evidence type="ECO:0000256" key="9">
    <source>
        <dbReference type="ARBA" id="ARBA00023170"/>
    </source>
</evidence>
<evidence type="ECO:0000256" key="10">
    <source>
        <dbReference type="ARBA" id="ARBA00023237"/>
    </source>
</evidence>
<keyword evidence="4 11" id="KW-1134">Transmembrane beta strand</keyword>
<dbReference type="InterPro" id="IPR037066">
    <property type="entry name" value="Plug_dom_sf"/>
</dbReference>
<dbReference type="InterPro" id="IPR000531">
    <property type="entry name" value="Beta-barrel_TonB"/>
</dbReference>
<evidence type="ECO:0000313" key="15">
    <source>
        <dbReference type="EMBL" id="MBD9357415.1"/>
    </source>
</evidence>
<dbReference type="Gene3D" id="2.40.170.20">
    <property type="entry name" value="TonB-dependent receptor, beta-barrel domain"/>
    <property type="match status" value="1"/>
</dbReference>
<proteinExistence type="inferred from homology"/>
<feature type="domain" description="TonB-dependent receptor-like beta-barrel" evidence="13">
    <location>
        <begin position="247"/>
        <end position="650"/>
    </location>
</feature>
<evidence type="ECO:0000259" key="13">
    <source>
        <dbReference type="Pfam" id="PF00593"/>
    </source>
</evidence>
<evidence type="ECO:0000256" key="3">
    <source>
        <dbReference type="ARBA" id="ARBA00022448"/>
    </source>
</evidence>
<evidence type="ECO:0000256" key="12">
    <source>
        <dbReference type="RuleBase" id="RU003357"/>
    </source>
</evidence>
<dbReference type="InterPro" id="IPR039426">
    <property type="entry name" value="TonB-dep_rcpt-like"/>
</dbReference>
<keyword evidence="10 11" id="KW-0998">Cell outer membrane</keyword>
<dbReference type="PANTHER" id="PTHR30069">
    <property type="entry name" value="TONB-DEPENDENT OUTER MEMBRANE RECEPTOR"/>
    <property type="match status" value="1"/>
</dbReference>
<name>A0ABR9D3A5_9GAMM</name>
<dbReference type="InterPro" id="IPR036942">
    <property type="entry name" value="Beta-barrel_TonB_sf"/>
</dbReference>
<evidence type="ECO:0000256" key="4">
    <source>
        <dbReference type="ARBA" id="ARBA00022452"/>
    </source>
</evidence>
<feature type="domain" description="TonB-dependent receptor plug" evidence="14">
    <location>
        <begin position="45"/>
        <end position="152"/>
    </location>
</feature>
<accession>A0ABR9D3A5</accession>
<comment type="caution">
    <text evidence="15">The sequence shown here is derived from an EMBL/GenBank/DDBJ whole genome shotgun (WGS) entry which is preliminary data.</text>
</comment>
<reference evidence="15 16" key="1">
    <citation type="submission" date="2020-09" db="EMBL/GenBank/DDBJ databases">
        <title>Methylomonas albis sp. nov. and Methylomonas fluvii sp. nov.: Two cold-adapted methanotrophs from the River Elbe and an amended description of Methylovulum psychrotolerans strain Eb1.</title>
        <authorList>
            <person name="Bussmann I.K."/>
            <person name="Klings K.-W."/>
            <person name="Warnstedt J."/>
            <person name="Hoppert M."/>
            <person name="Saborowski A."/>
            <person name="Horn F."/>
            <person name="Liebner S."/>
        </authorList>
    </citation>
    <scope>NUCLEOTIDE SEQUENCE [LARGE SCALE GENOMIC DNA]</scope>
    <source>
        <strain evidence="15 16">EbA</strain>
    </source>
</reference>
<dbReference type="Pfam" id="PF00593">
    <property type="entry name" value="TonB_dep_Rec_b-barrel"/>
    <property type="match status" value="1"/>
</dbReference>
<keyword evidence="16" id="KW-1185">Reference proteome</keyword>
<keyword evidence="8 11" id="KW-0472">Membrane</keyword>
<evidence type="ECO:0000313" key="16">
    <source>
        <dbReference type="Proteomes" id="UP000652176"/>
    </source>
</evidence>
<evidence type="ECO:0000259" key="14">
    <source>
        <dbReference type="Pfam" id="PF07715"/>
    </source>
</evidence>